<gene>
    <name evidence="3" type="ORF">TD95_001208</name>
</gene>
<keyword evidence="1" id="KW-0812">Transmembrane</keyword>
<feature type="transmembrane region" description="Helical" evidence="1">
    <location>
        <begin position="128"/>
        <end position="150"/>
    </location>
</feature>
<protein>
    <recommendedName>
        <fullName evidence="2">DUF7704 domain-containing protein</fullName>
    </recommendedName>
</protein>
<feature type="transmembrane region" description="Helical" evidence="1">
    <location>
        <begin position="12"/>
        <end position="36"/>
    </location>
</feature>
<dbReference type="AlphaFoldDB" id="A0A0F4ZBR2"/>
<dbReference type="Proteomes" id="UP000033483">
    <property type="component" value="Unassembled WGS sequence"/>
</dbReference>
<organism evidence="3 4">
    <name type="scientific">Thielaviopsis punctulata</name>
    <dbReference type="NCBI Taxonomy" id="72032"/>
    <lineage>
        <taxon>Eukaryota</taxon>
        <taxon>Fungi</taxon>
        <taxon>Dikarya</taxon>
        <taxon>Ascomycota</taxon>
        <taxon>Pezizomycotina</taxon>
        <taxon>Sordariomycetes</taxon>
        <taxon>Hypocreomycetidae</taxon>
        <taxon>Microascales</taxon>
        <taxon>Ceratocystidaceae</taxon>
        <taxon>Thielaviopsis</taxon>
    </lineage>
</organism>
<dbReference type="PANTHER" id="PTHR37019">
    <property type="entry name" value="CHROMOSOME 1, WHOLE GENOME SHOTGUN SEQUENCE"/>
    <property type="match status" value="1"/>
</dbReference>
<feature type="transmembrane region" description="Helical" evidence="1">
    <location>
        <begin position="88"/>
        <end position="108"/>
    </location>
</feature>
<proteinExistence type="predicted"/>
<sequence>MASQIPAVPRIVFTILEPISLVAGSFAATFTSASFIDEQIPAQAYSGHTLSPASHVVAQQLGNMYMLSALVGIALFTTVSEVRALKAYLAALWVADIGHLVVTMYGLGWEGTIDYASWNALTWGNIGATGFLCLTRTIYLLGFFGPDLAATPTLTKPKRN</sequence>
<name>A0A0F4ZBR2_9PEZI</name>
<dbReference type="InterPro" id="IPR056121">
    <property type="entry name" value="DUF7704"/>
</dbReference>
<evidence type="ECO:0000313" key="4">
    <source>
        <dbReference type="Proteomes" id="UP000033483"/>
    </source>
</evidence>
<evidence type="ECO:0000256" key="1">
    <source>
        <dbReference type="SAM" id="Phobius"/>
    </source>
</evidence>
<keyword evidence="1" id="KW-1133">Transmembrane helix</keyword>
<dbReference type="OrthoDB" id="2937326at2759"/>
<dbReference type="PANTHER" id="PTHR37019:SF2">
    <property type="entry name" value="EXPERA DOMAIN-CONTAINING PROTEIN"/>
    <property type="match status" value="1"/>
</dbReference>
<keyword evidence="4" id="KW-1185">Reference proteome</keyword>
<comment type="caution">
    <text evidence="3">The sequence shown here is derived from an EMBL/GenBank/DDBJ whole genome shotgun (WGS) entry which is preliminary data.</text>
</comment>
<feature type="transmembrane region" description="Helical" evidence="1">
    <location>
        <begin position="56"/>
        <end position="76"/>
    </location>
</feature>
<accession>A0A0F4ZBR2</accession>
<reference evidence="3 4" key="1">
    <citation type="submission" date="2015-03" db="EMBL/GenBank/DDBJ databases">
        <authorList>
            <person name="Radwan O."/>
            <person name="Al-Naeli F.A."/>
            <person name="Rendon G.A."/>
            <person name="Fields C."/>
        </authorList>
    </citation>
    <scope>NUCLEOTIDE SEQUENCE [LARGE SCALE GENOMIC DNA]</scope>
    <source>
        <strain evidence="3">CR-DP1</strain>
    </source>
</reference>
<feature type="domain" description="DUF7704" evidence="2">
    <location>
        <begin position="2"/>
        <end position="146"/>
    </location>
</feature>
<dbReference type="Pfam" id="PF24803">
    <property type="entry name" value="DUF7704"/>
    <property type="match status" value="1"/>
</dbReference>
<evidence type="ECO:0000259" key="2">
    <source>
        <dbReference type="Pfam" id="PF24803"/>
    </source>
</evidence>
<dbReference type="EMBL" id="LAEV01001486">
    <property type="protein sequence ID" value="KKA27962.1"/>
    <property type="molecule type" value="Genomic_DNA"/>
</dbReference>
<evidence type="ECO:0000313" key="3">
    <source>
        <dbReference type="EMBL" id="KKA27962.1"/>
    </source>
</evidence>
<keyword evidence="1" id="KW-0472">Membrane</keyword>